<protein>
    <recommendedName>
        <fullName evidence="9">S-acyltransferase</fullName>
        <ecNumber evidence="9">2.3.1.225</ecNumber>
    </recommendedName>
    <alternativeName>
        <fullName evidence="9">Palmitoyltransferase</fullName>
    </alternativeName>
</protein>
<keyword evidence="4" id="KW-0677">Repeat</keyword>
<keyword evidence="5 9" id="KW-1133">Transmembrane helix</keyword>
<comment type="domain">
    <text evidence="9">The DHHC domain is required for palmitoyltransferase activity.</text>
</comment>
<feature type="transmembrane region" description="Helical" evidence="9">
    <location>
        <begin position="508"/>
        <end position="531"/>
    </location>
</feature>
<dbReference type="AlphaFoldDB" id="A0A1D1ZWG5"/>
<dbReference type="SUPFAM" id="SSF48403">
    <property type="entry name" value="Ankyrin repeat"/>
    <property type="match status" value="1"/>
</dbReference>
<keyword evidence="9" id="KW-0012">Acyltransferase</keyword>
<keyword evidence="3 9" id="KW-0812">Transmembrane</keyword>
<evidence type="ECO:0000256" key="7">
    <source>
        <dbReference type="ARBA" id="ARBA00023136"/>
    </source>
</evidence>
<dbReference type="GO" id="GO:0019706">
    <property type="term" value="F:protein-cysteine S-palmitoyltransferase activity"/>
    <property type="evidence" value="ECO:0007669"/>
    <property type="project" value="UniProtKB-EC"/>
</dbReference>
<dbReference type="InterPro" id="IPR036770">
    <property type="entry name" value="Ankyrin_rpt-contain_sf"/>
</dbReference>
<feature type="repeat" description="ANK" evidence="8">
    <location>
        <begin position="186"/>
        <end position="218"/>
    </location>
</feature>
<comment type="similarity">
    <text evidence="2 9">Belongs to the DHHC palmitoyltransferase family.</text>
</comment>
<dbReference type="InterPro" id="IPR001594">
    <property type="entry name" value="Palmitoyltrfase_DHHC"/>
</dbReference>
<gene>
    <name evidence="12" type="ORF">g.14947</name>
</gene>
<dbReference type="Pfam" id="PF01529">
    <property type="entry name" value="DHHC"/>
    <property type="match status" value="1"/>
</dbReference>
<dbReference type="PROSITE" id="PS50297">
    <property type="entry name" value="ANK_REP_REGION"/>
    <property type="match status" value="3"/>
</dbReference>
<evidence type="ECO:0000256" key="5">
    <source>
        <dbReference type="ARBA" id="ARBA00022989"/>
    </source>
</evidence>
<dbReference type="EMBL" id="GDKF01007336">
    <property type="protein sequence ID" value="JAT71286.1"/>
    <property type="molecule type" value="Transcribed_RNA"/>
</dbReference>
<feature type="repeat" description="ANK" evidence="8">
    <location>
        <begin position="219"/>
        <end position="244"/>
    </location>
</feature>
<evidence type="ECO:0000256" key="3">
    <source>
        <dbReference type="ARBA" id="ARBA00022692"/>
    </source>
</evidence>
<comment type="subcellular location">
    <subcellularLocation>
        <location evidence="1">Membrane</location>
        <topology evidence="1">Multi-pass membrane protein</topology>
    </subcellularLocation>
</comment>
<evidence type="ECO:0000256" key="2">
    <source>
        <dbReference type="ARBA" id="ARBA00008574"/>
    </source>
</evidence>
<feature type="compositionally biased region" description="Basic and acidic residues" evidence="10">
    <location>
        <begin position="399"/>
        <end position="410"/>
    </location>
</feature>
<dbReference type="PROSITE" id="PS50088">
    <property type="entry name" value="ANK_REPEAT"/>
    <property type="match status" value="5"/>
</dbReference>
<feature type="repeat" description="ANK" evidence="8">
    <location>
        <begin position="152"/>
        <end position="185"/>
    </location>
</feature>
<dbReference type="PANTHER" id="PTHR24161">
    <property type="entry name" value="ANK_REP_REGION DOMAIN-CONTAINING PROTEIN-RELATED"/>
    <property type="match status" value="1"/>
</dbReference>
<proteinExistence type="inferred from homology"/>
<feature type="domain" description="Palmitoyltransferase DHHC" evidence="11">
    <location>
        <begin position="425"/>
        <end position="548"/>
    </location>
</feature>
<feature type="transmembrane region" description="Helical" evidence="9">
    <location>
        <begin position="298"/>
        <end position="323"/>
    </location>
</feature>
<keyword evidence="7 9" id="KW-0472">Membrane</keyword>
<evidence type="ECO:0000256" key="6">
    <source>
        <dbReference type="ARBA" id="ARBA00023043"/>
    </source>
</evidence>
<comment type="catalytic activity">
    <reaction evidence="9">
        <text>L-cysteinyl-[protein] + hexadecanoyl-CoA = S-hexadecanoyl-L-cysteinyl-[protein] + CoA</text>
        <dbReference type="Rhea" id="RHEA:36683"/>
        <dbReference type="Rhea" id="RHEA-COMP:10131"/>
        <dbReference type="Rhea" id="RHEA-COMP:11032"/>
        <dbReference type="ChEBI" id="CHEBI:29950"/>
        <dbReference type="ChEBI" id="CHEBI:57287"/>
        <dbReference type="ChEBI" id="CHEBI:57379"/>
        <dbReference type="ChEBI" id="CHEBI:74151"/>
        <dbReference type="EC" id="2.3.1.225"/>
    </reaction>
</comment>
<dbReference type="GO" id="GO:0000139">
    <property type="term" value="C:Golgi membrane"/>
    <property type="evidence" value="ECO:0007669"/>
    <property type="project" value="TreeGrafter"/>
</dbReference>
<dbReference type="PANTHER" id="PTHR24161:SF17">
    <property type="entry name" value="PALMITOYLTRANSFERASE"/>
    <property type="match status" value="1"/>
</dbReference>
<feature type="transmembrane region" description="Helical" evidence="9">
    <location>
        <begin position="335"/>
        <end position="357"/>
    </location>
</feature>
<feature type="repeat" description="ANK" evidence="8">
    <location>
        <begin position="119"/>
        <end position="151"/>
    </location>
</feature>
<feature type="non-terminal residue" evidence="12">
    <location>
        <position position="1"/>
    </location>
</feature>
<feature type="region of interest" description="Disordered" evidence="10">
    <location>
        <begin position="373"/>
        <end position="412"/>
    </location>
</feature>
<evidence type="ECO:0000313" key="12">
    <source>
        <dbReference type="EMBL" id="JAT71286.1"/>
    </source>
</evidence>
<feature type="repeat" description="ANK" evidence="8">
    <location>
        <begin position="86"/>
        <end position="118"/>
    </location>
</feature>
<organism evidence="12">
    <name type="scientific">Auxenochlorella protothecoides</name>
    <name type="common">Green microalga</name>
    <name type="synonym">Chlorella protothecoides</name>
    <dbReference type="NCBI Taxonomy" id="3075"/>
    <lineage>
        <taxon>Eukaryota</taxon>
        <taxon>Viridiplantae</taxon>
        <taxon>Chlorophyta</taxon>
        <taxon>core chlorophytes</taxon>
        <taxon>Trebouxiophyceae</taxon>
        <taxon>Chlorellales</taxon>
        <taxon>Chlorellaceae</taxon>
        <taxon>Auxenochlorella</taxon>
    </lineage>
</organism>
<dbReference type="SMART" id="SM00248">
    <property type="entry name" value="ANK"/>
    <property type="match status" value="5"/>
</dbReference>
<dbReference type="InterPro" id="IPR002110">
    <property type="entry name" value="Ankyrin_rpt"/>
</dbReference>
<dbReference type="Gene3D" id="1.25.40.20">
    <property type="entry name" value="Ankyrin repeat-containing domain"/>
    <property type="match status" value="3"/>
</dbReference>
<evidence type="ECO:0000256" key="9">
    <source>
        <dbReference type="RuleBase" id="RU079119"/>
    </source>
</evidence>
<feature type="transmembrane region" description="Helical" evidence="9">
    <location>
        <begin position="468"/>
        <end position="488"/>
    </location>
</feature>
<accession>A0A1D1ZWG5</accession>
<keyword evidence="6 8" id="KW-0040">ANK repeat</keyword>
<dbReference type="PROSITE" id="PS50216">
    <property type="entry name" value="DHHC"/>
    <property type="match status" value="1"/>
</dbReference>
<evidence type="ECO:0000256" key="8">
    <source>
        <dbReference type="PROSITE-ProRule" id="PRU00023"/>
    </source>
</evidence>
<keyword evidence="9" id="KW-0808">Transferase</keyword>
<sequence>RQAVPVYHIWFTTESWQGAQVDGRHARSTVIPGYRFPPVTTKNCQAMSKEPQTIDTVWKAAAYGDFDVLTRLAGADPSLLHAPDDQGFYALQWAALNNRVAVLTYLLGAGCAVDVADASRQTPLHWAAVRGSVPAAETLLRAGADLAARDSRGYTVAHVAAQYGQAGLLHHLALRWGADLDAPDADGRTPLHWAAYKGHADALRLLLFTGSAAARPDAEGCTPLHWAAIRGNAEACTLLLQGGAGECLAAADATGATPSQLAAEKGHRVLGLTLADARVRHERGAGGGGGPGRRRGALALAASLHLAPAVWAIVLAMLALLIFGVTGVHDGPPPALGTLAGTWASFLLATCGLYYLFRTTTADPGMLPCAAGRHAGSTPRAGQPGKSHGRAAGEARGTGGRDDDAPEDARSGLASPALQAGSWGQICVACRIVRPLRAKHCGVTGRCIECYDHYCPWVGNVIGRGNRAFFLTFLWLELGSVTAAMAVAVARLHSNLAQPRPGHGPATLVWPVVFVVADAFLLLSIAALALAQTNQIAKNITTNELANWHRYKYLHAADGEFLNPFDRGWKANCAEVCCAAQRPRSQYVLEGGEDSVSLLGSAGGKLDAMV</sequence>
<evidence type="ECO:0000256" key="4">
    <source>
        <dbReference type="ARBA" id="ARBA00022737"/>
    </source>
</evidence>
<evidence type="ECO:0000259" key="11">
    <source>
        <dbReference type="Pfam" id="PF01529"/>
    </source>
</evidence>
<evidence type="ECO:0000256" key="10">
    <source>
        <dbReference type="SAM" id="MobiDB-lite"/>
    </source>
</evidence>
<dbReference type="EC" id="2.3.1.225" evidence="9"/>
<dbReference type="Pfam" id="PF12796">
    <property type="entry name" value="Ank_2"/>
    <property type="match status" value="2"/>
</dbReference>
<name>A0A1D1ZWG5_AUXPR</name>
<evidence type="ECO:0000256" key="1">
    <source>
        <dbReference type="ARBA" id="ARBA00004141"/>
    </source>
</evidence>
<dbReference type="Pfam" id="PF13637">
    <property type="entry name" value="Ank_4"/>
    <property type="match status" value="1"/>
</dbReference>
<reference evidence="12" key="1">
    <citation type="submission" date="2015-08" db="EMBL/GenBank/DDBJ databases">
        <authorList>
            <person name="Babu N.S."/>
            <person name="Beckwith C.J."/>
            <person name="Beseler K.G."/>
            <person name="Brison A."/>
            <person name="Carone J.V."/>
            <person name="Caskin T.P."/>
            <person name="Diamond M."/>
            <person name="Durham M.E."/>
            <person name="Foxe J.M."/>
            <person name="Go M."/>
            <person name="Henderson B.A."/>
            <person name="Jones I.B."/>
            <person name="McGettigan J.A."/>
            <person name="Micheletti S.J."/>
            <person name="Nasrallah M.E."/>
            <person name="Ortiz D."/>
            <person name="Piller C.R."/>
            <person name="Privatt S.R."/>
            <person name="Schneider S.L."/>
            <person name="Sharp S."/>
            <person name="Smith T.C."/>
            <person name="Stanton J.D."/>
            <person name="Ullery H.E."/>
            <person name="Wilson R.J."/>
            <person name="Serrano M.G."/>
            <person name="Buck G."/>
            <person name="Lee V."/>
            <person name="Wang Y."/>
            <person name="Carvalho R."/>
            <person name="Voegtly L."/>
            <person name="Shi R."/>
            <person name="Duckworth R."/>
            <person name="Johnson A."/>
            <person name="Loviza R."/>
            <person name="Walstead R."/>
            <person name="Shah Z."/>
            <person name="Kiflezghi M."/>
            <person name="Wade K."/>
            <person name="Ball S.L."/>
            <person name="Bradley K.W."/>
            <person name="Asai D.J."/>
            <person name="Bowman C.A."/>
            <person name="Russell D.A."/>
            <person name="Pope W.H."/>
            <person name="Jacobs-Sera D."/>
            <person name="Hendrix R.W."/>
            <person name="Hatfull G.F."/>
        </authorList>
    </citation>
    <scope>NUCLEOTIDE SEQUENCE</scope>
</reference>